<dbReference type="EMBL" id="NKHF01000134">
    <property type="protein sequence ID" value="PCK29589.1"/>
    <property type="molecule type" value="Genomic_DNA"/>
</dbReference>
<evidence type="ECO:0000313" key="3">
    <source>
        <dbReference type="Proteomes" id="UP000228621"/>
    </source>
</evidence>
<accession>A0A2A5JJP2</accession>
<feature type="domain" description="Methyltransferase" evidence="1">
    <location>
        <begin position="40"/>
        <end position="173"/>
    </location>
</feature>
<dbReference type="InterPro" id="IPR025714">
    <property type="entry name" value="Methyltranfer_dom"/>
</dbReference>
<proteinExistence type="predicted"/>
<dbReference type="Pfam" id="PF13847">
    <property type="entry name" value="Methyltransf_31"/>
    <property type="match status" value="1"/>
</dbReference>
<dbReference type="PANTHER" id="PTHR43861">
    <property type="entry name" value="TRANS-ACONITATE 2-METHYLTRANSFERASE-RELATED"/>
    <property type="match status" value="1"/>
</dbReference>
<gene>
    <name evidence="2" type="ORF">CEX98_22020</name>
</gene>
<keyword evidence="3" id="KW-1185">Reference proteome</keyword>
<evidence type="ECO:0000313" key="2">
    <source>
        <dbReference type="EMBL" id="PCK29589.1"/>
    </source>
</evidence>
<comment type="caution">
    <text evidence="2">The sequence shown here is derived from an EMBL/GenBank/DDBJ whole genome shotgun (WGS) entry which is preliminary data.</text>
</comment>
<dbReference type="SUPFAM" id="SSF53335">
    <property type="entry name" value="S-adenosyl-L-methionine-dependent methyltransferases"/>
    <property type="match status" value="1"/>
</dbReference>
<evidence type="ECO:0000259" key="1">
    <source>
        <dbReference type="Pfam" id="PF13847"/>
    </source>
</evidence>
<reference evidence="3" key="1">
    <citation type="journal article" date="2019" name="Genome Announc.">
        <title>Draft Genome Sequence of Pseudoalteromonas piscicida Strain 36Y ROTHPW, an Hypersaline Seawater Isolate from the South Coast of Sonora, Mexico.</title>
        <authorList>
            <person name="Sanchez-Diaz R."/>
            <person name="Molina-Garza Z.J."/>
            <person name="Cruz-Suarez L.E."/>
            <person name="Selvin J."/>
            <person name="Kiran G.S."/>
            <person name="Ibarra-Gamez J.C."/>
            <person name="Gomez-Gil B."/>
            <person name="Galaviz-Silva L."/>
        </authorList>
    </citation>
    <scope>NUCLEOTIDE SEQUENCE [LARGE SCALE GENOMIC DNA]</scope>
    <source>
        <strain evidence="3">36Y_RITHPW</strain>
    </source>
</reference>
<feature type="non-terminal residue" evidence="2">
    <location>
        <position position="1"/>
    </location>
</feature>
<protein>
    <recommendedName>
        <fullName evidence="1">Methyltransferase domain-containing protein</fullName>
    </recommendedName>
</protein>
<dbReference type="Gene3D" id="3.40.50.150">
    <property type="entry name" value="Vaccinia Virus protein VP39"/>
    <property type="match status" value="1"/>
</dbReference>
<sequence>KEKFNSDNNPLSSPDWLRDHHNAKLNSRHEFAKKHLVSNAKTLVDLGCGTGLWLDIYDKLLPESCDFFGLDESIESLRTAEKTAENWKRETSFAKVDLSNSSKLPKADIYLAFNIFPYLKEPQKLLEKIKLGLNPGGKLIIRQYDGFDINFGPMEADLKLSIHNELFFSLSKKNNFKHYERDSIFKLVTSSGFNVESIYFDRFEEISPYSDTFKVYLKNTIAWMKLFLTDVTSTAVCEWEFDYLDGDKNKVSYFKESYLVAIMS</sequence>
<dbReference type="AlphaFoldDB" id="A0A2A5JJP2"/>
<dbReference type="Proteomes" id="UP000228621">
    <property type="component" value="Unassembled WGS sequence"/>
</dbReference>
<dbReference type="CDD" id="cd02440">
    <property type="entry name" value="AdoMet_MTases"/>
    <property type="match status" value="1"/>
</dbReference>
<organism evidence="2 3">
    <name type="scientific">Pseudoalteromonas piscicida</name>
    <dbReference type="NCBI Taxonomy" id="43662"/>
    <lineage>
        <taxon>Bacteria</taxon>
        <taxon>Pseudomonadati</taxon>
        <taxon>Pseudomonadota</taxon>
        <taxon>Gammaproteobacteria</taxon>
        <taxon>Alteromonadales</taxon>
        <taxon>Pseudoalteromonadaceae</taxon>
        <taxon>Pseudoalteromonas</taxon>
    </lineage>
</organism>
<dbReference type="InterPro" id="IPR029063">
    <property type="entry name" value="SAM-dependent_MTases_sf"/>
</dbReference>
<dbReference type="RefSeq" id="WP_206780900.1">
    <property type="nucleotide sequence ID" value="NZ_NKHF01000134.1"/>
</dbReference>
<name>A0A2A5JJP2_PSEO7</name>